<name>A0A7J6W856_THATH</name>
<keyword evidence="2" id="KW-1185">Reference proteome</keyword>
<reference evidence="1 2" key="1">
    <citation type="submission" date="2020-06" db="EMBL/GenBank/DDBJ databases">
        <title>Transcriptomic and genomic resources for Thalictrum thalictroides and T. hernandezii: Facilitating candidate gene discovery in an emerging model plant lineage.</title>
        <authorList>
            <person name="Arias T."/>
            <person name="Riano-Pachon D.M."/>
            <person name="Di Stilio V.S."/>
        </authorList>
    </citation>
    <scope>NUCLEOTIDE SEQUENCE [LARGE SCALE GENOMIC DNA]</scope>
    <source>
        <strain evidence="2">cv. WT478/WT964</strain>
        <tissue evidence="1">Leaves</tissue>
    </source>
</reference>
<evidence type="ECO:0000313" key="1">
    <source>
        <dbReference type="EMBL" id="KAF5193411.1"/>
    </source>
</evidence>
<sequence>MAPKNIKDWLKDATNLNNQNNGDPTPIISFQYPDGRNVVKQYQEAFGGTIDGNLEFPESFDHDGVYPSSRQYFANLTLKIDDTQLIQVVDCEHPGLGARNMCVKLDIGDVESAYEVFKNVARDKGENAPAVEYREVEGGKKIAARFVSRCGVTWILVSPISKN</sequence>
<evidence type="ECO:0000313" key="2">
    <source>
        <dbReference type="Proteomes" id="UP000554482"/>
    </source>
</evidence>
<dbReference type="Gene3D" id="3.10.180.10">
    <property type="entry name" value="2,3-Dihydroxybiphenyl 1,2-Dioxygenase, domain 1"/>
    <property type="match status" value="1"/>
</dbReference>
<proteinExistence type="predicted"/>
<gene>
    <name evidence="1" type="ORF">FRX31_017002</name>
</gene>
<dbReference type="EMBL" id="JABWDY010020075">
    <property type="protein sequence ID" value="KAF5193411.1"/>
    <property type="molecule type" value="Genomic_DNA"/>
</dbReference>
<organism evidence="1 2">
    <name type="scientific">Thalictrum thalictroides</name>
    <name type="common">Rue-anemone</name>
    <name type="synonym">Anemone thalictroides</name>
    <dbReference type="NCBI Taxonomy" id="46969"/>
    <lineage>
        <taxon>Eukaryota</taxon>
        <taxon>Viridiplantae</taxon>
        <taxon>Streptophyta</taxon>
        <taxon>Embryophyta</taxon>
        <taxon>Tracheophyta</taxon>
        <taxon>Spermatophyta</taxon>
        <taxon>Magnoliopsida</taxon>
        <taxon>Ranunculales</taxon>
        <taxon>Ranunculaceae</taxon>
        <taxon>Thalictroideae</taxon>
        <taxon>Thalictrum</taxon>
    </lineage>
</organism>
<dbReference type="Proteomes" id="UP000554482">
    <property type="component" value="Unassembled WGS sequence"/>
</dbReference>
<dbReference type="AlphaFoldDB" id="A0A7J6W856"/>
<dbReference type="InterPro" id="IPR029068">
    <property type="entry name" value="Glyas_Bleomycin-R_OHBP_Dase"/>
</dbReference>
<accession>A0A7J6W856</accession>
<protein>
    <submittedName>
        <fullName evidence="1">Uncharacterized protein</fullName>
    </submittedName>
</protein>
<comment type="caution">
    <text evidence="1">The sequence shown here is derived from an EMBL/GenBank/DDBJ whole genome shotgun (WGS) entry which is preliminary data.</text>
</comment>